<protein>
    <submittedName>
        <fullName evidence="3">Uncharacterized protein</fullName>
    </submittedName>
</protein>
<evidence type="ECO:0000313" key="2">
    <source>
        <dbReference type="Proteomes" id="UP000887577"/>
    </source>
</evidence>
<accession>A0A914Z5V4</accession>
<evidence type="ECO:0000313" key="3">
    <source>
        <dbReference type="WBParaSite" id="PSU_v2.g7288.t1"/>
    </source>
</evidence>
<evidence type="ECO:0000256" key="1">
    <source>
        <dbReference type="SAM" id="MobiDB-lite"/>
    </source>
</evidence>
<feature type="compositionally biased region" description="Basic and acidic residues" evidence="1">
    <location>
        <begin position="1"/>
        <end position="16"/>
    </location>
</feature>
<feature type="compositionally biased region" description="Basic and acidic residues" evidence="1">
    <location>
        <begin position="25"/>
        <end position="101"/>
    </location>
</feature>
<dbReference type="AlphaFoldDB" id="A0A914Z5V4"/>
<name>A0A914Z5V4_9BILA</name>
<dbReference type="Proteomes" id="UP000887577">
    <property type="component" value="Unplaced"/>
</dbReference>
<feature type="region of interest" description="Disordered" evidence="1">
    <location>
        <begin position="1"/>
        <end position="101"/>
    </location>
</feature>
<reference evidence="3" key="1">
    <citation type="submission" date="2022-11" db="UniProtKB">
        <authorList>
            <consortium name="WormBaseParasite"/>
        </authorList>
    </citation>
    <scope>IDENTIFICATION</scope>
</reference>
<sequence>MEYRNDEESNEGRDFRGNSGCFNPGDERVCDKRGPGPDGNFEQREREDGDGQFRDGRDDREGRFEDANESDGFERREFDDHRDDSNRDNDEEERHRHRRDD</sequence>
<proteinExistence type="predicted"/>
<dbReference type="WBParaSite" id="PSU_v2.g7288.t1">
    <property type="protein sequence ID" value="PSU_v2.g7288.t1"/>
    <property type="gene ID" value="PSU_v2.g7288"/>
</dbReference>
<keyword evidence="2" id="KW-1185">Reference proteome</keyword>
<organism evidence="2 3">
    <name type="scientific">Panagrolaimus superbus</name>
    <dbReference type="NCBI Taxonomy" id="310955"/>
    <lineage>
        <taxon>Eukaryota</taxon>
        <taxon>Metazoa</taxon>
        <taxon>Ecdysozoa</taxon>
        <taxon>Nematoda</taxon>
        <taxon>Chromadorea</taxon>
        <taxon>Rhabditida</taxon>
        <taxon>Tylenchina</taxon>
        <taxon>Panagrolaimomorpha</taxon>
        <taxon>Panagrolaimoidea</taxon>
        <taxon>Panagrolaimidae</taxon>
        <taxon>Panagrolaimus</taxon>
    </lineage>
</organism>